<dbReference type="InterPro" id="IPR036680">
    <property type="entry name" value="SPOR-like_sf"/>
</dbReference>
<evidence type="ECO:0000256" key="2">
    <source>
        <dbReference type="ARBA" id="ARBA00022729"/>
    </source>
</evidence>
<dbReference type="InterPro" id="IPR007730">
    <property type="entry name" value="SPOR-like_dom"/>
</dbReference>
<dbReference type="GO" id="GO:0006508">
    <property type="term" value="P:proteolysis"/>
    <property type="evidence" value="ECO:0007669"/>
    <property type="project" value="InterPro"/>
</dbReference>
<dbReference type="GO" id="GO:0042834">
    <property type="term" value="F:peptidoglycan binding"/>
    <property type="evidence" value="ECO:0007669"/>
    <property type="project" value="InterPro"/>
</dbReference>
<evidence type="ECO:0000256" key="6">
    <source>
        <dbReference type="ARBA" id="ARBA00023316"/>
    </source>
</evidence>
<dbReference type="InterPro" id="IPR012338">
    <property type="entry name" value="Beta-lactam/transpept-like"/>
</dbReference>
<keyword evidence="2" id="KW-0732">Signal</keyword>
<dbReference type="EMBL" id="SNYW01000009">
    <property type="protein sequence ID" value="TDQ81395.1"/>
    <property type="molecule type" value="Genomic_DNA"/>
</dbReference>
<comment type="similarity">
    <text evidence="1 9">Belongs to the peptidase S11 family.</text>
</comment>
<feature type="active site" description="Proton acceptor" evidence="7">
    <location>
        <position position="76"/>
    </location>
</feature>
<dbReference type="PANTHER" id="PTHR21581:SF6">
    <property type="entry name" value="TRAFFICKING PROTEIN PARTICLE COMPLEX SUBUNIT 12"/>
    <property type="match status" value="1"/>
</dbReference>
<dbReference type="InterPro" id="IPR018044">
    <property type="entry name" value="Peptidase_S11"/>
</dbReference>
<keyword evidence="13" id="KW-1185">Reference proteome</keyword>
<evidence type="ECO:0000256" key="3">
    <source>
        <dbReference type="ARBA" id="ARBA00022801"/>
    </source>
</evidence>
<evidence type="ECO:0000256" key="4">
    <source>
        <dbReference type="ARBA" id="ARBA00022960"/>
    </source>
</evidence>
<gene>
    <name evidence="12" type="ORF">A8950_2463</name>
</gene>
<accession>A0A4R6WL21</accession>
<dbReference type="RefSeq" id="WP_133613952.1">
    <property type="nucleotide sequence ID" value="NZ_SNYW01000009.1"/>
</dbReference>
<keyword evidence="4" id="KW-0133">Cell shape</keyword>
<dbReference type="GO" id="GO:0008360">
    <property type="term" value="P:regulation of cell shape"/>
    <property type="evidence" value="ECO:0007669"/>
    <property type="project" value="UniProtKB-KW"/>
</dbReference>
<protein>
    <submittedName>
        <fullName evidence="12">D-alanyl-D-alanine carboxypeptidase</fullName>
    </submittedName>
</protein>
<dbReference type="OrthoDB" id="9795979at2"/>
<evidence type="ECO:0000256" key="9">
    <source>
        <dbReference type="RuleBase" id="RU004016"/>
    </source>
</evidence>
<evidence type="ECO:0000256" key="7">
    <source>
        <dbReference type="PIRSR" id="PIRSR618044-1"/>
    </source>
</evidence>
<dbReference type="Gene3D" id="3.40.710.10">
    <property type="entry name" value="DD-peptidase/beta-lactamase superfamily"/>
    <property type="match status" value="1"/>
</dbReference>
<dbReference type="GO" id="GO:0009252">
    <property type="term" value="P:peptidoglycan biosynthetic process"/>
    <property type="evidence" value="ECO:0007669"/>
    <property type="project" value="UniProtKB-KW"/>
</dbReference>
<dbReference type="GO" id="GO:0009002">
    <property type="term" value="F:serine-type D-Ala-D-Ala carboxypeptidase activity"/>
    <property type="evidence" value="ECO:0007669"/>
    <property type="project" value="InterPro"/>
</dbReference>
<dbReference type="InterPro" id="IPR001967">
    <property type="entry name" value="Peptidase_S11_N"/>
</dbReference>
<feature type="domain" description="SPOR" evidence="11">
    <location>
        <begin position="390"/>
        <end position="468"/>
    </location>
</feature>
<dbReference type="AlphaFoldDB" id="A0A4R6WL21"/>
<evidence type="ECO:0000259" key="11">
    <source>
        <dbReference type="Pfam" id="PF05036"/>
    </source>
</evidence>
<name>A0A4R6WL21_9PROT</name>
<dbReference type="PRINTS" id="PR00725">
    <property type="entry name" value="DADACBPTASE1"/>
</dbReference>
<feature type="active site" description="Acyl-ester intermediate" evidence="7">
    <location>
        <position position="73"/>
    </location>
</feature>
<keyword evidence="6" id="KW-0961">Cell wall biogenesis/degradation</keyword>
<feature type="active site" evidence="7">
    <location>
        <position position="133"/>
    </location>
</feature>
<evidence type="ECO:0000256" key="5">
    <source>
        <dbReference type="ARBA" id="ARBA00022984"/>
    </source>
</evidence>
<dbReference type="PANTHER" id="PTHR21581">
    <property type="entry name" value="D-ALANYL-D-ALANINE CARBOXYPEPTIDASE"/>
    <property type="match status" value="1"/>
</dbReference>
<proteinExistence type="inferred from homology"/>
<feature type="domain" description="Peptidase S11 D-alanyl-D-alanine carboxypeptidase A N-terminal" evidence="10">
    <location>
        <begin position="48"/>
        <end position="265"/>
    </location>
</feature>
<comment type="caution">
    <text evidence="12">The sequence shown here is derived from an EMBL/GenBank/DDBJ whole genome shotgun (WGS) entry which is preliminary data.</text>
</comment>
<keyword evidence="12" id="KW-0121">Carboxypeptidase</keyword>
<keyword evidence="12" id="KW-0645">Protease</keyword>
<dbReference type="SUPFAM" id="SSF56601">
    <property type="entry name" value="beta-lactamase/transpeptidase-like"/>
    <property type="match status" value="1"/>
</dbReference>
<dbReference type="Gene3D" id="3.30.70.1070">
    <property type="entry name" value="Sporulation related repeat"/>
    <property type="match status" value="1"/>
</dbReference>
<sequence length="478" mass="50409">MSWSAAARPRQILPQLSLPYRVTALLVLLALAIVTGQPRSAEAKPVAASIVIDAETGEVLSRSNADTVTYPASLTKMMTLYMLFDAIDAGKVKITDKIKFSANAAGEPATNLASKPGQTIDVETAILALVIRSANDVATAVGEHLAGSEREFARQMTAKAHALGMKNTTFRNAHGLPNSSQRTTARDMAVLGVALLRDHPDYYGYFSRTKFSYRGVTYATHNRVLRKLNGADGMKTGYIRASGFNLVTSAYRDGRRLVGVVLGGNSAASRDKKMVDLMTKAFKIRKGNGEVLVAKAPGSAVPAKAIALAAAEPGTSAADDTPVASTAKYDDSRAVAALLPVVKPVTQADLDDLDTATTLAAMSSVALAPASGARIDEQSVANVWDGSNRIFGVQVGAYSKYSPAQKAAQKAAAAVPDILADARIVIDQSKTGNGGSLYRSRVFGLTKEAAEDACIALKKQRTDCLVIQGDSNVAQYLQ</sequence>
<dbReference type="Proteomes" id="UP000295783">
    <property type="component" value="Unassembled WGS sequence"/>
</dbReference>
<dbReference type="Pfam" id="PF00768">
    <property type="entry name" value="Peptidase_S11"/>
    <property type="match status" value="1"/>
</dbReference>
<reference evidence="12 13" key="1">
    <citation type="submission" date="2019-03" db="EMBL/GenBank/DDBJ databases">
        <title>Genomic Encyclopedia of Type Strains, Phase III (KMG-III): the genomes of soil and plant-associated and newly described type strains.</title>
        <authorList>
            <person name="Whitman W."/>
        </authorList>
    </citation>
    <scope>NUCLEOTIDE SEQUENCE [LARGE SCALE GENOMIC DNA]</scope>
    <source>
        <strain evidence="12 13">CGMCC 1.7660</strain>
    </source>
</reference>
<keyword evidence="5" id="KW-0573">Peptidoglycan synthesis</keyword>
<dbReference type="Pfam" id="PF05036">
    <property type="entry name" value="SPOR"/>
    <property type="match status" value="1"/>
</dbReference>
<evidence type="ECO:0000256" key="8">
    <source>
        <dbReference type="PIRSR" id="PIRSR618044-2"/>
    </source>
</evidence>
<organism evidence="12 13">
    <name type="scientific">Dongia mobilis</name>
    <dbReference type="NCBI Taxonomy" id="578943"/>
    <lineage>
        <taxon>Bacteria</taxon>
        <taxon>Pseudomonadati</taxon>
        <taxon>Pseudomonadota</taxon>
        <taxon>Alphaproteobacteria</taxon>
        <taxon>Rhodospirillales</taxon>
        <taxon>Dongiaceae</taxon>
        <taxon>Dongia</taxon>
    </lineage>
</organism>
<keyword evidence="3" id="KW-0378">Hydrolase</keyword>
<evidence type="ECO:0000256" key="1">
    <source>
        <dbReference type="ARBA" id="ARBA00007164"/>
    </source>
</evidence>
<evidence type="ECO:0000259" key="10">
    <source>
        <dbReference type="Pfam" id="PF00768"/>
    </source>
</evidence>
<evidence type="ECO:0000313" key="13">
    <source>
        <dbReference type="Proteomes" id="UP000295783"/>
    </source>
</evidence>
<feature type="binding site" evidence="8">
    <location>
        <position position="235"/>
    </location>
    <ligand>
        <name>substrate</name>
    </ligand>
</feature>
<dbReference type="GO" id="GO:0071555">
    <property type="term" value="P:cell wall organization"/>
    <property type="evidence" value="ECO:0007669"/>
    <property type="project" value="UniProtKB-KW"/>
</dbReference>
<evidence type="ECO:0000313" key="12">
    <source>
        <dbReference type="EMBL" id="TDQ81395.1"/>
    </source>
</evidence>